<sequence>MPQRKPKFIDIHSHVHFIAFNEDRDEVIKRALDNDTWLINVGTQIDTSRHAVELANEYKEGVYAIVGLHPIHTGASFHDEKELGEGGKEFTSRGEIFDKNAYREFLKDPKVVGIGECGLDYYRCDNESISKQKKAFIEQIELANEFNKPLMLHIRNNQKQELITGKEGEPNAYLDALDLLKKYAKVKGDVHFFAGSTEEAKAFLDFGFTLSFTGVITFTHDYDEVIKSTPLNMIMTETDCPYVAPVPYRGQRNEPSYVSEIVKRIALIKNLPEGEVAEAIIANVKRVFGIAF</sequence>
<feature type="binding site" evidence="2">
    <location>
        <position position="14"/>
    </location>
    <ligand>
        <name>a divalent metal cation</name>
        <dbReference type="ChEBI" id="CHEBI:60240"/>
        <label>1</label>
    </ligand>
</feature>
<comment type="caution">
    <text evidence="3">The sequence shown here is derived from an EMBL/GenBank/DDBJ whole genome shotgun (WGS) entry which is preliminary data.</text>
</comment>
<dbReference type="Gene3D" id="3.20.20.140">
    <property type="entry name" value="Metal-dependent hydrolases"/>
    <property type="match status" value="1"/>
</dbReference>
<gene>
    <name evidence="3" type="ORF">UT27_C0006G0023</name>
</gene>
<feature type="binding site" evidence="2">
    <location>
        <position position="239"/>
    </location>
    <ligand>
        <name>a divalent metal cation</name>
        <dbReference type="ChEBI" id="CHEBI:60240"/>
        <label>1</label>
    </ligand>
</feature>
<dbReference type="PIRSF" id="PIRSF005902">
    <property type="entry name" value="DNase_TatD"/>
    <property type="match status" value="1"/>
</dbReference>
<feature type="binding site" evidence="2">
    <location>
        <position position="116"/>
    </location>
    <ligand>
        <name>a divalent metal cation</name>
        <dbReference type="ChEBI" id="CHEBI:60240"/>
        <label>1</label>
    </ligand>
</feature>
<dbReference type="SUPFAM" id="SSF51556">
    <property type="entry name" value="Metallo-dependent hydrolases"/>
    <property type="match status" value="1"/>
</dbReference>
<proteinExistence type="predicted"/>
<evidence type="ECO:0000256" key="2">
    <source>
        <dbReference type="PIRSR" id="PIRSR005902-1"/>
    </source>
</evidence>
<reference evidence="3 4" key="1">
    <citation type="journal article" date="2015" name="Nature">
        <title>rRNA introns, odd ribosomes, and small enigmatic genomes across a large radiation of phyla.</title>
        <authorList>
            <person name="Brown C.T."/>
            <person name="Hug L.A."/>
            <person name="Thomas B.C."/>
            <person name="Sharon I."/>
            <person name="Castelle C.J."/>
            <person name="Singh A."/>
            <person name="Wilkins M.J."/>
            <person name="Williams K.H."/>
            <person name="Banfield J.F."/>
        </authorList>
    </citation>
    <scope>NUCLEOTIDE SEQUENCE [LARGE SCALE GENOMIC DNA]</scope>
</reference>
<evidence type="ECO:0000256" key="1">
    <source>
        <dbReference type="ARBA" id="ARBA00022801"/>
    </source>
</evidence>
<dbReference type="CDD" id="cd01310">
    <property type="entry name" value="TatD_DNAse"/>
    <property type="match status" value="1"/>
</dbReference>
<dbReference type="Pfam" id="PF01026">
    <property type="entry name" value="TatD_DNase"/>
    <property type="match status" value="1"/>
</dbReference>
<keyword evidence="1 3" id="KW-0378">Hydrolase</keyword>
<dbReference type="InterPro" id="IPR001130">
    <property type="entry name" value="TatD-like"/>
</dbReference>
<dbReference type="EMBL" id="LBWE01000006">
    <property type="protein sequence ID" value="KKR01711.1"/>
    <property type="molecule type" value="Genomic_DNA"/>
</dbReference>
<dbReference type="AlphaFoldDB" id="A0A837HN30"/>
<keyword evidence="2" id="KW-0479">Metal-binding</keyword>
<dbReference type="PANTHER" id="PTHR46124">
    <property type="entry name" value="D-AMINOACYL-TRNA DEACYLASE"/>
    <property type="match status" value="1"/>
</dbReference>
<evidence type="ECO:0000313" key="4">
    <source>
        <dbReference type="Proteomes" id="UP000033998"/>
    </source>
</evidence>
<protein>
    <submittedName>
        <fullName evidence="3">Hydrolase, TatD family</fullName>
    </submittedName>
</protein>
<dbReference type="InterPro" id="IPR032466">
    <property type="entry name" value="Metal_Hydrolase"/>
</dbReference>
<dbReference type="GO" id="GO:0016788">
    <property type="term" value="F:hydrolase activity, acting on ester bonds"/>
    <property type="evidence" value="ECO:0007669"/>
    <property type="project" value="InterPro"/>
</dbReference>
<dbReference type="PROSITE" id="PS01091">
    <property type="entry name" value="TATD_3"/>
    <property type="match status" value="1"/>
</dbReference>
<feature type="binding site" evidence="2">
    <location>
        <position position="12"/>
    </location>
    <ligand>
        <name>a divalent metal cation</name>
        <dbReference type="ChEBI" id="CHEBI:60240"/>
        <label>1</label>
    </ligand>
</feature>
<feature type="binding site" evidence="2">
    <location>
        <position position="191"/>
    </location>
    <ligand>
        <name>a divalent metal cation</name>
        <dbReference type="ChEBI" id="CHEBI:60240"/>
        <label>2</label>
    </ligand>
</feature>
<evidence type="ECO:0000313" key="3">
    <source>
        <dbReference type="EMBL" id="KKR01711.1"/>
    </source>
</evidence>
<name>A0A837HN30_9BACT</name>
<dbReference type="GO" id="GO:0046872">
    <property type="term" value="F:metal ion binding"/>
    <property type="evidence" value="ECO:0007669"/>
    <property type="project" value="UniProtKB-KW"/>
</dbReference>
<dbReference type="Proteomes" id="UP000033998">
    <property type="component" value="Unassembled WGS sequence"/>
</dbReference>
<feature type="binding site" evidence="2">
    <location>
        <position position="153"/>
    </location>
    <ligand>
        <name>a divalent metal cation</name>
        <dbReference type="ChEBI" id="CHEBI:60240"/>
        <label>2</label>
    </ligand>
</feature>
<accession>A0A837HN30</accession>
<dbReference type="PANTHER" id="PTHR46124:SF2">
    <property type="entry name" value="D-AMINOACYL-TRNA DEACYLASE"/>
    <property type="match status" value="1"/>
</dbReference>
<dbReference type="InterPro" id="IPR018228">
    <property type="entry name" value="DNase_TatD-rel_CS"/>
</dbReference>
<organism evidence="3 4">
    <name type="scientific">Candidatus Nomurabacteria bacterium GW2011_GWD2_39_12</name>
    <dbReference type="NCBI Taxonomy" id="1618759"/>
    <lineage>
        <taxon>Bacteria</taxon>
        <taxon>Candidatus Nomuraibacteriota</taxon>
    </lineage>
</organism>